<proteinExistence type="predicted"/>
<dbReference type="InterPro" id="IPR040690">
    <property type="entry name" value="FtsX_ECD"/>
</dbReference>
<protein>
    <recommendedName>
        <fullName evidence="1">FtsX extracellular domain-containing protein</fullName>
    </recommendedName>
</protein>
<dbReference type="EMBL" id="BARW01018082">
    <property type="protein sequence ID" value="GAI94774.1"/>
    <property type="molecule type" value="Genomic_DNA"/>
</dbReference>
<dbReference type="GO" id="GO:0051301">
    <property type="term" value="P:cell division"/>
    <property type="evidence" value="ECO:0007669"/>
    <property type="project" value="InterPro"/>
</dbReference>
<feature type="non-terminal residue" evidence="2">
    <location>
        <position position="159"/>
    </location>
</feature>
<comment type="caution">
    <text evidence="2">The sequence shown here is derived from an EMBL/GenBank/DDBJ whole genome shotgun (WGS) entry which is preliminary data.</text>
</comment>
<feature type="domain" description="FtsX extracellular" evidence="1">
    <location>
        <begin position="29"/>
        <end position="117"/>
    </location>
</feature>
<dbReference type="AlphaFoldDB" id="X1UQY8"/>
<dbReference type="InterPro" id="IPR004513">
    <property type="entry name" value="FtsX"/>
</dbReference>
<dbReference type="Pfam" id="PF18075">
    <property type="entry name" value="FtsX_ECD"/>
    <property type="match status" value="1"/>
</dbReference>
<name>X1UQY8_9ZZZZ</name>
<evidence type="ECO:0000313" key="2">
    <source>
        <dbReference type="EMBL" id="GAI94774.1"/>
    </source>
</evidence>
<gene>
    <name evidence="2" type="ORF">S12H4_31044</name>
</gene>
<sequence>MILTLLVFEGLVLFNVLADNAMEAIKDKVDISVYFKSNVAEDDVLNIKRILENFDEVKSVEYVSRDKALEIFKERHAGDEVITQTLAELDTNPLLASLNVKAKELSQYEEIASYLNSASLQGLVEKMTYAQNELVISRLESLVNGLNIGVLVFTLFLIF</sequence>
<dbReference type="Gene3D" id="3.30.70.3040">
    <property type="match status" value="1"/>
</dbReference>
<dbReference type="GO" id="GO:0016020">
    <property type="term" value="C:membrane"/>
    <property type="evidence" value="ECO:0007669"/>
    <property type="project" value="InterPro"/>
</dbReference>
<reference evidence="2" key="1">
    <citation type="journal article" date="2014" name="Front. Microbiol.">
        <title>High frequency of phylogenetically diverse reductive dehalogenase-homologous genes in deep subseafloor sedimentary metagenomes.</title>
        <authorList>
            <person name="Kawai M."/>
            <person name="Futagami T."/>
            <person name="Toyoda A."/>
            <person name="Takaki Y."/>
            <person name="Nishi S."/>
            <person name="Hori S."/>
            <person name="Arai W."/>
            <person name="Tsubouchi T."/>
            <person name="Morono Y."/>
            <person name="Uchiyama I."/>
            <person name="Ito T."/>
            <person name="Fujiyama A."/>
            <person name="Inagaki F."/>
            <person name="Takami H."/>
        </authorList>
    </citation>
    <scope>NUCLEOTIDE SEQUENCE</scope>
    <source>
        <strain evidence="2">Expedition CK06-06</strain>
    </source>
</reference>
<dbReference type="PANTHER" id="PTHR47755">
    <property type="entry name" value="CELL DIVISION PROTEIN FTSX"/>
    <property type="match status" value="1"/>
</dbReference>
<organism evidence="2">
    <name type="scientific">marine sediment metagenome</name>
    <dbReference type="NCBI Taxonomy" id="412755"/>
    <lineage>
        <taxon>unclassified sequences</taxon>
        <taxon>metagenomes</taxon>
        <taxon>ecological metagenomes</taxon>
    </lineage>
</organism>
<accession>X1UQY8</accession>
<evidence type="ECO:0000259" key="1">
    <source>
        <dbReference type="Pfam" id="PF18075"/>
    </source>
</evidence>
<dbReference type="PANTHER" id="PTHR47755:SF1">
    <property type="entry name" value="CELL DIVISION PROTEIN FTSX"/>
    <property type="match status" value="1"/>
</dbReference>